<evidence type="ECO:0000313" key="1">
    <source>
        <dbReference type="EMBL" id="CAI0409989.1"/>
    </source>
</evidence>
<sequence>MSSISPLWCRCHPQLQIPSLISFNPSFCTPLTSPAVSINPHRNSYGTSRNSSIIKLSLISGVPASSFPETKRLSTASLPMKCLVFLVGAFVFVGSLGVSSPRISLALPAEVADSDDVTEEEVNGTQIEVNEGVEMHEKLVENEPRNVAALKAIVYGKMRRGKNKEAAQYVKRLIDIEPDEVEWRLLEALCFEMMGQLSKAKRLFKEILEERPLLLRALHGLAMVMHKNHEGLAIFDMLNKALEVARQEKRVTEERNIRILIAQMHVVLGNLEEGLTKFQDLINENPRDFRPYLCQASLFYLVAYNRVFYCKHMSSCPDLFLCGCACYLGIIYSLLERKSEAAEQFETYRSLVPEEFPQRRFLDDVVLASKTNSREWLQKELGTQFSRNMK</sequence>
<accession>A0AAV0JJ74</accession>
<name>A0AAV0JJ74_9ROSI</name>
<dbReference type="InterPro" id="IPR011990">
    <property type="entry name" value="TPR-like_helical_dom_sf"/>
</dbReference>
<dbReference type="AlphaFoldDB" id="A0AAV0JJ74"/>
<organism evidence="1 2">
    <name type="scientific">Linum tenue</name>
    <dbReference type="NCBI Taxonomy" id="586396"/>
    <lineage>
        <taxon>Eukaryota</taxon>
        <taxon>Viridiplantae</taxon>
        <taxon>Streptophyta</taxon>
        <taxon>Embryophyta</taxon>
        <taxon>Tracheophyta</taxon>
        <taxon>Spermatophyta</taxon>
        <taxon>Magnoliopsida</taxon>
        <taxon>eudicotyledons</taxon>
        <taxon>Gunneridae</taxon>
        <taxon>Pentapetalae</taxon>
        <taxon>rosids</taxon>
        <taxon>fabids</taxon>
        <taxon>Malpighiales</taxon>
        <taxon>Linaceae</taxon>
        <taxon>Linum</taxon>
    </lineage>
</organism>
<protein>
    <recommendedName>
        <fullName evidence="3">Chloroplast lumen common family protein</fullName>
    </recommendedName>
</protein>
<dbReference type="SUPFAM" id="SSF48452">
    <property type="entry name" value="TPR-like"/>
    <property type="match status" value="1"/>
</dbReference>
<dbReference type="Gene3D" id="1.25.40.10">
    <property type="entry name" value="Tetratricopeptide repeat domain"/>
    <property type="match status" value="1"/>
</dbReference>
<reference evidence="1" key="1">
    <citation type="submission" date="2022-08" db="EMBL/GenBank/DDBJ databases">
        <authorList>
            <person name="Gutierrez-Valencia J."/>
        </authorList>
    </citation>
    <scope>NUCLEOTIDE SEQUENCE</scope>
</reference>
<evidence type="ECO:0000313" key="2">
    <source>
        <dbReference type="Proteomes" id="UP001154282"/>
    </source>
</evidence>
<dbReference type="EMBL" id="CAMGYJ010000005">
    <property type="protein sequence ID" value="CAI0409989.1"/>
    <property type="molecule type" value="Genomic_DNA"/>
</dbReference>
<dbReference type="Pfam" id="PF14559">
    <property type="entry name" value="TPR_19"/>
    <property type="match status" value="1"/>
</dbReference>
<gene>
    <name evidence="1" type="ORF">LITE_LOCUS14574</name>
</gene>
<evidence type="ECO:0008006" key="3">
    <source>
        <dbReference type="Google" id="ProtNLM"/>
    </source>
</evidence>
<proteinExistence type="predicted"/>
<dbReference type="Proteomes" id="UP001154282">
    <property type="component" value="Unassembled WGS sequence"/>
</dbReference>
<comment type="caution">
    <text evidence="1">The sequence shown here is derived from an EMBL/GenBank/DDBJ whole genome shotgun (WGS) entry which is preliminary data.</text>
</comment>
<keyword evidence="2" id="KW-1185">Reference proteome</keyword>